<feature type="region of interest" description="Disordered" evidence="1">
    <location>
        <begin position="275"/>
        <end position="304"/>
    </location>
</feature>
<feature type="compositionally biased region" description="Acidic residues" evidence="1">
    <location>
        <begin position="282"/>
        <end position="293"/>
    </location>
</feature>
<dbReference type="InterPro" id="IPR013087">
    <property type="entry name" value="Znf_C2H2_type"/>
</dbReference>
<evidence type="ECO:0000256" key="1">
    <source>
        <dbReference type="SAM" id="MobiDB-lite"/>
    </source>
</evidence>
<evidence type="ECO:0000259" key="2">
    <source>
        <dbReference type="PROSITE" id="PS00028"/>
    </source>
</evidence>
<feature type="domain" description="C2H2-type" evidence="2">
    <location>
        <begin position="122"/>
        <end position="146"/>
    </location>
</feature>
<name>A0AAU9XJG3_9CNID</name>
<evidence type="ECO:0000313" key="4">
    <source>
        <dbReference type="Proteomes" id="UP001159428"/>
    </source>
</evidence>
<evidence type="ECO:0000313" key="3">
    <source>
        <dbReference type="EMBL" id="CAH3150386.1"/>
    </source>
</evidence>
<dbReference type="PANTHER" id="PTHR33845:SF1">
    <property type="entry name" value="C2H2-TYPE DOMAIN-CONTAINING PROTEIN"/>
    <property type="match status" value="1"/>
</dbReference>
<proteinExistence type="predicted"/>
<dbReference type="EMBL" id="CALNXJ010000047">
    <property type="protein sequence ID" value="CAH3150386.1"/>
    <property type="molecule type" value="Genomic_DNA"/>
</dbReference>
<gene>
    <name evidence="3" type="ORF">PMEA_00024770</name>
</gene>
<dbReference type="PROSITE" id="PS00028">
    <property type="entry name" value="ZINC_FINGER_C2H2_1"/>
    <property type="match status" value="1"/>
</dbReference>
<keyword evidence="4" id="KW-1185">Reference proteome</keyword>
<organism evidence="3 4">
    <name type="scientific">Pocillopora meandrina</name>
    <dbReference type="NCBI Taxonomy" id="46732"/>
    <lineage>
        <taxon>Eukaryota</taxon>
        <taxon>Metazoa</taxon>
        <taxon>Cnidaria</taxon>
        <taxon>Anthozoa</taxon>
        <taxon>Hexacorallia</taxon>
        <taxon>Scleractinia</taxon>
        <taxon>Astrocoeniina</taxon>
        <taxon>Pocilloporidae</taxon>
        <taxon>Pocillopora</taxon>
    </lineage>
</organism>
<accession>A0AAU9XJG3</accession>
<comment type="caution">
    <text evidence="3">The sequence shown here is derived from an EMBL/GenBank/DDBJ whole genome shotgun (WGS) entry which is preliminary data.</text>
</comment>
<dbReference type="Proteomes" id="UP001159428">
    <property type="component" value="Unassembled WGS sequence"/>
</dbReference>
<dbReference type="PANTHER" id="PTHR33845">
    <property type="entry name" value="C2H2-TYPE DOMAIN-CONTAINING PROTEIN"/>
    <property type="match status" value="1"/>
</dbReference>
<reference evidence="3 4" key="1">
    <citation type="submission" date="2022-05" db="EMBL/GenBank/DDBJ databases">
        <authorList>
            <consortium name="Genoscope - CEA"/>
            <person name="William W."/>
        </authorList>
    </citation>
    <scope>NUCLEOTIDE SEQUENCE [LARGE SCALE GENOMIC DNA]</scope>
</reference>
<sequence>MRSDNAGCYHCGYLLLSLPSIGDRTGVKITRYNLSEPQAGKDRFLNEGNDIKTTSDMKTAFESYGGVKDCYAAVCQVQPSAQTMTKHTMTGVQASNNFSYENRGLRMWRAYGIGPGNEKFSCQEEGCIKVFQSFAALQKHLDIGKHMLQLAKEFAFDEIRKKWIEAVHSFCFLGDRLLLSHLNFVTQVDLGWALRKTRKAVAFFHRAKNYLADVFWTGEETGKKATASDMAPKMKSSRDDTGQKMFSKTDWLTEQQIARYFSRLSALTRTGLLRRSPSVSMTEDEEADADELALEVNTDRTRQK</sequence>
<protein>
    <recommendedName>
        <fullName evidence="2">C2H2-type domain-containing protein</fullName>
    </recommendedName>
</protein>
<dbReference type="AlphaFoldDB" id="A0AAU9XJG3"/>